<dbReference type="OrthoDB" id="159632at2"/>
<protein>
    <recommendedName>
        <fullName evidence="9">DNA-binding response regulator</fullName>
    </recommendedName>
</protein>
<evidence type="ECO:0008006" key="9">
    <source>
        <dbReference type="Google" id="ProtNLM"/>
    </source>
</evidence>
<dbReference type="InterPro" id="IPR020449">
    <property type="entry name" value="Tscrpt_reg_AraC-type_HTH"/>
</dbReference>
<dbReference type="RefSeq" id="WP_068661542.1">
    <property type="nucleotide sequence ID" value="NZ_LYPB01000029.1"/>
</dbReference>
<reference evidence="7 8" key="1">
    <citation type="submission" date="2016-05" db="EMBL/GenBank/DDBJ databases">
        <title>Paenibacillus sp. 1ZS3-15 nov., isolated from the rhizosphere soil.</title>
        <authorList>
            <person name="Zhang X.X."/>
            <person name="Zhang J."/>
        </authorList>
    </citation>
    <scope>NUCLEOTIDE SEQUENCE [LARGE SCALE GENOMIC DNA]</scope>
    <source>
        <strain evidence="7 8">1ZS3-15</strain>
    </source>
</reference>
<dbReference type="AlphaFoldDB" id="A0A198AUN6"/>
<evidence type="ECO:0000313" key="7">
    <source>
        <dbReference type="EMBL" id="OAS24553.1"/>
    </source>
</evidence>
<dbReference type="InterPro" id="IPR018062">
    <property type="entry name" value="HTH_AraC-typ_CS"/>
</dbReference>
<evidence type="ECO:0000313" key="8">
    <source>
        <dbReference type="Proteomes" id="UP000078454"/>
    </source>
</evidence>
<feature type="domain" description="HTH araC/xylS-type" evidence="5">
    <location>
        <begin position="238"/>
        <end position="336"/>
    </location>
</feature>
<evidence type="ECO:0000256" key="2">
    <source>
        <dbReference type="ARBA" id="ARBA00023125"/>
    </source>
</evidence>
<dbReference type="Gene3D" id="1.10.10.60">
    <property type="entry name" value="Homeodomain-like"/>
    <property type="match status" value="2"/>
</dbReference>
<dbReference type="CDD" id="cd17536">
    <property type="entry name" value="REC_YesN-like"/>
    <property type="match status" value="1"/>
</dbReference>
<dbReference type="InterPro" id="IPR011006">
    <property type="entry name" value="CheY-like_superfamily"/>
</dbReference>
<sequence length="339" mass="39886">MFQVLVAEDEIWIRKMIVDIIETTYGFQVVGEARNGQEAWDMLQELWPTLVVTDIMMPQRDGLWLVEQIAEKKLPMETIIISGYDKFQYAQQAMKYQVSEYLLKPVKEQELREAMQRLYARLEDNGKWHTYLLMVQSFLEELAAKGNLADMSDRLHHLLDSVLAIRDTYPAYYTALLRLLYTKWTERLGSITSGTSQLFHSQDALTVEQIRTQFDELLRSSLQTQPNDRYQLDKKVIREVCAYLEQYYRKNVSLTEMASRCHMSVSHFCNVFKRQTGMTLINYVNKIRMEKVRVLLLEPDLKIYDIAELVGYSTMSYFNRIFKELEGLSPNEYRKANGI</sequence>
<organism evidence="7 8">
    <name type="scientific">Paenibacillus oryzisoli</name>
    <dbReference type="NCBI Taxonomy" id="1850517"/>
    <lineage>
        <taxon>Bacteria</taxon>
        <taxon>Bacillati</taxon>
        <taxon>Bacillota</taxon>
        <taxon>Bacilli</taxon>
        <taxon>Bacillales</taxon>
        <taxon>Paenibacillaceae</taxon>
        <taxon>Paenibacillus</taxon>
    </lineage>
</organism>
<evidence type="ECO:0000259" key="6">
    <source>
        <dbReference type="PROSITE" id="PS50110"/>
    </source>
</evidence>
<proteinExistence type="predicted"/>
<dbReference type="Gene3D" id="3.40.50.2300">
    <property type="match status" value="1"/>
</dbReference>
<comment type="caution">
    <text evidence="7">The sequence shown here is derived from an EMBL/GenBank/DDBJ whole genome shotgun (WGS) entry which is preliminary data.</text>
</comment>
<gene>
    <name evidence="7" type="ORF">A8708_10980</name>
</gene>
<dbReference type="PRINTS" id="PR00032">
    <property type="entry name" value="HTHARAC"/>
</dbReference>
<dbReference type="SUPFAM" id="SSF52172">
    <property type="entry name" value="CheY-like"/>
    <property type="match status" value="1"/>
</dbReference>
<evidence type="ECO:0000256" key="4">
    <source>
        <dbReference type="PROSITE-ProRule" id="PRU00169"/>
    </source>
</evidence>
<dbReference type="Pfam" id="PF12833">
    <property type="entry name" value="HTH_18"/>
    <property type="match status" value="1"/>
</dbReference>
<dbReference type="PROSITE" id="PS01124">
    <property type="entry name" value="HTH_ARAC_FAMILY_2"/>
    <property type="match status" value="1"/>
</dbReference>
<dbReference type="InterPro" id="IPR001789">
    <property type="entry name" value="Sig_transdc_resp-reg_receiver"/>
</dbReference>
<name>A0A198AUN6_9BACL</name>
<dbReference type="SMART" id="SM00448">
    <property type="entry name" value="REC"/>
    <property type="match status" value="1"/>
</dbReference>
<keyword evidence="4" id="KW-0597">Phosphoprotein</keyword>
<dbReference type="Pfam" id="PF00072">
    <property type="entry name" value="Response_reg"/>
    <property type="match status" value="1"/>
</dbReference>
<dbReference type="SUPFAM" id="SSF46689">
    <property type="entry name" value="Homeodomain-like"/>
    <property type="match status" value="2"/>
</dbReference>
<evidence type="ECO:0000256" key="1">
    <source>
        <dbReference type="ARBA" id="ARBA00023015"/>
    </source>
</evidence>
<dbReference type="InterPro" id="IPR018060">
    <property type="entry name" value="HTH_AraC"/>
</dbReference>
<dbReference type="PROSITE" id="PS00041">
    <property type="entry name" value="HTH_ARAC_FAMILY_1"/>
    <property type="match status" value="1"/>
</dbReference>
<evidence type="ECO:0000256" key="3">
    <source>
        <dbReference type="ARBA" id="ARBA00023163"/>
    </source>
</evidence>
<feature type="modified residue" description="4-aspartylphosphate" evidence="4">
    <location>
        <position position="54"/>
    </location>
</feature>
<dbReference type="SMART" id="SM00342">
    <property type="entry name" value="HTH_ARAC"/>
    <property type="match status" value="1"/>
</dbReference>
<keyword evidence="8" id="KW-1185">Reference proteome</keyword>
<dbReference type="InterPro" id="IPR009057">
    <property type="entry name" value="Homeodomain-like_sf"/>
</dbReference>
<evidence type="ECO:0000259" key="5">
    <source>
        <dbReference type="PROSITE" id="PS01124"/>
    </source>
</evidence>
<dbReference type="GO" id="GO:0003700">
    <property type="term" value="F:DNA-binding transcription factor activity"/>
    <property type="evidence" value="ECO:0007669"/>
    <property type="project" value="InterPro"/>
</dbReference>
<dbReference type="GO" id="GO:0043565">
    <property type="term" value="F:sequence-specific DNA binding"/>
    <property type="evidence" value="ECO:0007669"/>
    <property type="project" value="InterPro"/>
</dbReference>
<dbReference type="PANTHER" id="PTHR43280">
    <property type="entry name" value="ARAC-FAMILY TRANSCRIPTIONAL REGULATOR"/>
    <property type="match status" value="1"/>
</dbReference>
<dbReference type="PANTHER" id="PTHR43280:SF28">
    <property type="entry name" value="HTH-TYPE TRANSCRIPTIONAL ACTIVATOR RHAS"/>
    <property type="match status" value="1"/>
</dbReference>
<dbReference type="GO" id="GO:0000160">
    <property type="term" value="P:phosphorelay signal transduction system"/>
    <property type="evidence" value="ECO:0007669"/>
    <property type="project" value="InterPro"/>
</dbReference>
<dbReference type="EMBL" id="LYPB01000029">
    <property type="protein sequence ID" value="OAS24553.1"/>
    <property type="molecule type" value="Genomic_DNA"/>
</dbReference>
<dbReference type="STRING" id="1850517.A8708_10980"/>
<feature type="domain" description="Response regulatory" evidence="6">
    <location>
        <begin position="3"/>
        <end position="119"/>
    </location>
</feature>
<keyword evidence="1" id="KW-0805">Transcription regulation</keyword>
<keyword evidence="3" id="KW-0804">Transcription</keyword>
<dbReference type="Proteomes" id="UP000078454">
    <property type="component" value="Unassembled WGS sequence"/>
</dbReference>
<keyword evidence="2" id="KW-0238">DNA-binding</keyword>
<accession>A0A198AUN6</accession>
<dbReference type="PROSITE" id="PS50110">
    <property type="entry name" value="RESPONSE_REGULATORY"/>
    <property type="match status" value="1"/>
</dbReference>